<evidence type="ECO:0000256" key="1">
    <source>
        <dbReference type="ARBA" id="ARBA00022898"/>
    </source>
</evidence>
<protein>
    <recommendedName>
        <fullName evidence="2">Pyridoxal phosphate homeostasis protein</fullName>
        <shortName evidence="2">PLP homeostasis protein</shortName>
    </recommendedName>
</protein>
<proteinExistence type="inferred from homology"/>
<keyword evidence="7" id="KW-1185">Reference proteome</keyword>
<dbReference type="GO" id="GO:0030170">
    <property type="term" value="F:pyridoxal phosphate binding"/>
    <property type="evidence" value="ECO:0007669"/>
    <property type="project" value="UniProtKB-UniRule"/>
</dbReference>
<sequence length="247" mass="26410">MSNLLESPRAREIAAALDVQRERIAEACRAAGRSAESVHLLPVTKYFPASDARILRLLGCTELGESRAQEAEGKARELALAEPGAPIEWHMIGRLQRNKASSVARWAAVVQSVDNEKLARALSRAVETALDAQDRSARLRICLQASLDGDPERGGARLEDLPRLGELVAGLPGLELAGLMAVPPLGSDADREFARLREAHDRFVATFPFATTLSAGMSADAPIAIRHGSTCVRVGTALLGPRPITSP</sequence>
<evidence type="ECO:0000313" key="6">
    <source>
        <dbReference type="EMBL" id="MBD8507767.1"/>
    </source>
</evidence>
<comment type="function">
    <text evidence="2">Pyridoxal 5'-phosphate (PLP)-binding protein, which is involved in PLP homeostasis.</text>
</comment>
<dbReference type="CDD" id="cd00635">
    <property type="entry name" value="PLPDE_III_YBL036c_like"/>
    <property type="match status" value="1"/>
</dbReference>
<feature type="domain" description="Alanine racemase N-terminal" evidence="5">
    <location>
        <begin position="22"/>
        <end position="243"/>
    </location>
</feature>
<dbReference type="PANTHER" id="PTHR10146">
    <property type="entry name" value="PROLINE SYNTHETASE CO-TRANSCRIBED BACTERIAL HOMOLOG PROTEIN"/>
    <property type="match status" value="1"/>
</dbReference>
<dbReference type="HAMAP" id="MF_02087">
    <property type="entry name" value="PLP_homeostasis"/>
    <property type="match status" value="1"/>
</dbReference>
<evidence type="ECO:0000256" key="4">
    <source>
        <dbReference type="RuleBase" id="RU004514"/>
    </source>
</evidence>
<dbReference type="InterPro" id="IPR001608">
    <property type="entry name" value="Ala_racemase_N"/>
</dbReference>
<dbReference type="NCBIfam" id="TIGR00044">
    <property type="entry name" value="YggS family pyridoxal phosphate-dependent enzyme"/>
    <property type="match status" value="1"/>
</dbReference>
<dbReference type="Proteomes" id="UP000642993">
    <property type="component" value="Unassembled WGS sequence"/>
</dbReference>
<comment type="similarity">
    <text evidence="2 4">Belongs to the pyridoxal phosphate-binding protein YggS/PROSC family.</text>
</comment>
<feature type="modified residue" description="N6-(pyridoxal phosphate)lysine" evidence="2 3">
    <location>
        <position position="45"/>
    </location>
</feature>
<dbReference type="SUPFAM" id="SSF51419">
    <property type="entry name" value="PLP-binding barrel"/>
    <property type="match status" value="1"/>
</dbReference>
<organism evidence="6 7">
    <name type="scientific">Lolliginicoccus lacisalsi</name>
    <dbReference type="NCBI Taxonomy" id="2742202"/>
    <lineage>
        <taxon>Bacteria</taxon>
        <taxon>Bacillati</taxon>
        <taxon>Actinomycetota</taxon>
        <taxon>Actinomycetes</taxon>
        <taxon>Mycobacteriales</taxon>
        <taxon>Hoyosellaceae</taxon>
        <taxon>Lolliginicoccus</taxon>
    </lineage>
</organism>
<evidence type="ECO:0000256" key="2">
    <source>
        <dbReference type="HAMAP-Rule" id="MF_02087"/>
    </source>
</evidence>
<evidence type="ECO:0000256" key="3">
    <source>
        <dbReference type="PIRSR" id="PIRSR004848-1"/>
    </source>
</evidence>
<comment type="cofactor">
    <cofactor evidence="3">
        <name>pyridoxal 5'-phosphate</name>
        <dbReference type="ChEBI" id="CHEBI:597326"/>
    </cofactor>
</comment>
<dbReference type="InterPro" id="IPR029066">
    <property type="entry name" value="PLP-binding_barrel"/>
</dbReference>
<dbReference type="InterPro" id="IPR011078">
    <property type="entry name" value="PyrdxlP_homeostasis"/>
</dbReference>
<reference evidence="6" key="1">
    <citation type="submission" date="2020-09" db="EMBL/GenBank/DDBJ databases">
        <title>Hoyosella lacisalsi sp. nov., a halotolerant actinobacterium isolated from soil of Lake Gudzhirganskoe.</title>
        <authorList>
            <person name="Yang Q."/>
            <person name="Guo P.Y."/>
            <person name="Liu S.W."/>
            <person name="Li F.N."/>
            <person name="Sun C.H."/>
        </authorList>
    </citation>
    <scope>NUCLEOTIDE SEQUENCE</scope>
    <source>
        <strain evidence="6">G463</strain>
    </source>
</reference>
<evidence type="ECO:0000259" key="5">
    <source>
        <dbReference type="Pfam" id="PF01168"/>
    </source>
</evidence>
<comment type="caution">
    <text evidence="6">The sequence shown here is derived from an EMBL/GenBank/DDBJ whole genome shotgun (WGS) entry which is preliminary data.</text>
</comment>
<keyword evidence="1 2" id="KW-0663">Pyridoxal phosphate</keyword>
<dbReference type="Gene3D" id="3.20.20.10">
    <property type="entry name" value="Alanine racemase"/>
    <property type="match status" value="1"/>
</dbReference>
<evidence type="ECO:0000313" key="7">
    <source>
        <dbReference type="Proteomes" id="UP000642993"/>
    </source>
</evidence>
<dbReference type="AlphaFoldDB" id="A0A927JF58"/>
<gene>
    <name evidence="6" type="ORF">HT102_14860</name>
</gene>
<name>A0A927JF58_9ACTN</name>
<dbReference type="RefSeq" id="WP_192040223.1">
    <property type="nucleotide sequence ID" value="NZ_JACYWE010000010.1"/>
</dbReference>
<accession>A0A927JF58</accession>
<dbReference type="PANTHER" id="PTHR10146:SF14">
    <property type="entry name" value="PYRIDOXAL PHOSPHATE HOMEOSTASIS PROTEIN"/>
    <property type="match status" value="1"/>
</dbReference>
<dbReference type="PROSITE" id="PS01211">
    <property type="entry name" value="UPF0001"/>
    <property type="match status" value="1"/>
</dbReference>
<dbReference type="PIRSF" id="PIRSF004848">
    <property type="entry name" value="YBL036c_PLPDEIII"/>
    <property type="match status" value="1"/>
</dbReference>
<dbReference type="EMBL" id="JACYWE010000010">
    <property type="protein sequence ID" value="MBD8507767.1"/>
    <property type="molecule type" value="Genomic_DNA"/>
</dbReference>
<dbReference type="Pfam" id="PF01168">
    <property type="entry name" value="Ala_racemase_N"/>
    <property type="match status" value="1"/>
</dbReference>